<keyword evidence="3" id="KW-0804">Transcription</keyword>
<dbReference type="PANTHER" id="PTHR23349:SF97">
    <property type="entry name" value="BHLH DOMAIN-CONTAINING PROTEIN"/>
    <property type="match status" value="1"/>
</dbReference>
<evidence type="ECO:0000313" key="7">
    <source>
        <dbReference type="Proteomes" id="UP000765507"/>
    </source>
</evidence>
<evidence type="ECO:0000256" key="4">
    <source>
        <dbReference type="ARBA" id="ARBA00023242"/>
    </source>
</evidence>
<keyword evidence="7" id="KW-1185">Reference proteome</keyword>
<evidence type="ECO:0000256" key="2">
    <source>
        <dbReference type="ARBA" id="ARBA00023125"/>
    </source>
</evidence>
<dbReference type="EMBL" id="JAHGAV010001505">
    <property type="protein sequence ID" value="KAG6922105.1"/>
    <property type="molecule type" value="Genomic_DNA"/>
</dbReference>
<gene>
    <name evidence="6" type="primary">hlh-13</name>
    <name evidence="6" type="ORF">G0U57_003872</name>
</gene>
<name>A0A8T1S0C2_CHESE</name>
<evidence type="ECO:0000259" key="5">
    <source>
        <dbReference type="PROSITE" id="PS50888"/>
    </source>
</evidence>
<feature type="domain" description="BHLH" evidence="5">
    <location>
        <begin position="113"/>
        <end position="165"/>
    </location>
</feature>
<dbReference type="PROSITE" id="PS50888">
    <property type="entry name" value="BHLH"/>
    <property type="match status" value="1"/>
</dbReference>
<dbReference type="Gene3D" id="4.10.280.10">
    <property type="entry name" value="Helix-loop-helix DNA-binding domain"/>
    <property type="match status" value="1"/>
</dbReference>
<protein>
    <submittedName>
        <fullName evidence="6">Helix-loop-helix protein 13</fullName>
    </submittedName>
</protein>
<dbReference type="SMART" id="SM00353">
    <property type="entry name" value="HLH"/>
    <property type="match status" value="1"/>
</dbReference>
<evidence type="ECO:0000313" key="6">
    <source>
        <dbReference type="EMBL" id="KAG6922105.1"/>
    </source>
</evidence>
<dbReference type="GO" id="GO:0000981">
    <property type="term" value="F:DNA-binding transcription factor activity, RNA polymerase II-specific"/>
    <property type="evidence" value="ECO:0007669"/>
    <property type="project" value="TreeGrafter"/>
</dbReference>
<evidence type="ECO:0000256" key="3">
    <source>
        <dbReference type="ARBA" id="ARBA00023163"/>
    </source>
</evidence>
<dbReference type="GO" id="GO:0000977">
    <property type="term" value="F:RNA polymerase II transcription regulatory region sequence-specific DNA binding"/>
    <property type="evidence" value="ECO:0007669"/>
    <property type="project" value="TreeGrafter"/>
</dbReference>
<accession>A0A8T1S0C2</accession>
<dbReference type="InterPro" id="IPR050283">
    <property type="entry name" value="E-box_TF_Regulators"/>
</dbReference>
<dbReference type="PANTHER" id="PTHR23349">
    <property type="entry name" value="BASIC HELIX-LOOP-HELIX TRANSCRIPTION FACTOR, TWIST"/>
    <property type="match status" value="1"/>
</dbReference>
<dbReference type="Proteomes" id="UP000765507">
    <property type="component" value="Unassembled WGS sequence"/>
</dbReference>
<comment type="caution">
    <text evidence="6">The sequence shown here is derived from an EMBL/GenBank/DDBJ whole genome shotgun (WGS) entry which is preliminary data.</text>
</comment>
<evidence type="ECO:0000256" key="1">
    <source>
        <dbReference type="ARBA" id="ARBA00023015"/>
    </source>
</evidence>
<dbReference type="GO" id="GO:0046983">
    <property type="term" value="F:protein dimerization activity"/>
    <property type="evidence" value="ECO:0007669"/>
    <property type="project" value="InterPro"/>
</dbReference>
<sequence>GGGNMAEPFYDFEQDSTSDFPFWGSVDSNIQLQPQPENGLSDCSSLTGQLSPWPSFTCQSMFPDDAQISLTDLDGQTLQLEGSAELDSSFLVQPEANKPHKHHRLIPAPPYKVQRHAANIRERKRMLSINSAFDELRCHVPTFPYEKRLSKIDTLRLAIAYIALLSDILISGCHPKSYVEQCMKNGYKSHKNAIWNTSDLTARLSWIKWN</sequence>
<feature type="non-terminal residue" evidence="6">
    <location>
        <position position="210"/>
    </location>
</feature>
<dbReference type="InterPro" id="IPR036638">
    <property type="entry name" value="HLH_DNA-bd_sf"/>
</dbReference>
<dbReference type="CDD" id="cd11416">
    <property type="entry name" value="bHLH_TS_ceHLH13_like"/>
    <property type="match status" value="1"/>
</dbReference>
<reference evidence="6 7" key="1">
    <citation type="journal article" date="2020" name="G3 (Bethesda)">
        <title>Draft Genome of the Common Snapping Turtle, Chelydra serpentina, a Model for Phenotypic Plasticity in Reptiles.</title>
        <authorList>
            <person name="Das D."/>
            <person name="Singh S.K."/>
            <person name="Bierstedt J."/>
            <person name="Erickson A."/>
            <person name="Galli G.L.J."/>
            <person name="Crossley D.A. 2nd"/>
            <person name="Rhen T."/>
        </authorList>
    </citation>
    <scope>NUCLEOTIDE SEQUENCE [LARGE SCALE GENOMIC DNA]</scope>
    <source>
        <strain evidence="6">KW</strain>
    </source>
</reference>
<organism evidence="6 7">
    <name type="scientific">Chelydra serpentina</name>
    <name type="common">Snapping turtle</name>
    <name type="synonym">Testudo serpentina</name>
    <dbReference type="NCBI Taxonomy" id="8475"/>
    <lineage>
        <taxon>Eukaryota</taxon>
        <taxon>Metazoa</taxon>
        <taxon>Chordata</taxon>
        <taxon>Craniata</taxon>
        <taxon>Vertebrata</taxon>
        <taxon>Euteleostomi</taxon>
        <taxon>Archelosauria</taxon>
        <taxon>Testudinata</taxon>
        <taxon>Testudines</taxon>
        <taxon>Cryptodira</taxon>
        <taxon>Durocryptodira</taxon>
        <taxon>Americhelydia</taxon>
        <taxon>Chelydroidea</taxon>
        <taxon>Chelydridae</taxon>
        <taxon>Chelydra</taxon>
    </lineage>
</organism>
<dbReference type="GO" id="GO:0032502">
    <property type="term" value="P:developmental process"/>
    <property type="evidence" value="ECO:0007669"/>
    <property type="project" value="TreeGrafter"/>
</dbReference>
<dbReference type="AlphaFoldDB" id="A0A8T1S0C2"/>
<keyword evidence="4" id="KW-0539">Nucleus</keyword>
<dbReference type="SUPFAM" id="SSF47459">
    <property type="entry name" value="HLH, helix-loop-helix DNA-binding domain"/>
    <property type="match status" value="1"/>
</dbReference>
<dbReference type="FunFam" id="4.10.280.10:FF:000035">
    <property type="entry name" value="Pancreas-specific transcription factor 1a"/>
    <property type="match status" value="1"/>
</dbReference>
<dbReference type="Pfam" id="PF00010">
    <property type="entry name" value="HLH"/>
    <property type="match status" value="1"/>
</dbReference>
<dbReference type="InterPro" id="IPR011598">
    <property type="entry name" value="bHLH_dom"/>
</dbReference>
<proteinExistence type="predicted"/>
<dbReference type="OrthoDB" id="6125763at2759"/>
<keyword evidence="2" id="KW-0238">DNA-binding</keyword>
<keyword evidence="1" id="KW-0805">Transcription regulation</keyword>